<comment type="caution">
    <text evidence="4">The sequence shown here is derived from an EMBL/GenBank/DDBJ whole genome shotgun (WGS) entry which is preliminary data.</text>
</comment>
<dbReference type="EMBL" id="JBHUJC010000001">
    <property type="protein sequence ID" value="MFD2274852.1"/>
    <property type="molecule type" value="Genomic_DNA"/>
</dbReference>
<evidence type="ECO:0000313" key="4">
    <source>
        <dbReference type="EMBL" id="MFD2274852.1"/>
    </source>
</evidence>
<name>A0ABW5DXY0_9BACT</name>
<gene>
    <name evidence="4" type="primary">modA</name>
    <name evidence="4" type="ORF">ACFSQZ_00060</name>
</gene>
<dbReference type="InterPro" id="IPR005950">
    <property type="entry name" value="ModA"/>
</dbReference>
<dbReference type="PANTHER" id="PTHR30632:SF0">
    <property type="entry name" value="SULFATE-BINDING PROTEIN"/>
    <property type="match status" value="1"/>
</dbReference>
<keyword evidence="5" id="KW-1185">Reference proteome</keyword>
<evidence type="ECO:0000313" key="5">
    <source>
        <dbReference type="Proteomes" id="UP001597297"/>
    </source>
</evidence>
<dbReference type="PIRSF" id="PIRSF004846">
    <property type="entry name" value="ModA"/>
    <property type="match status" value="1"/>
</dbReference>
<sequence length="254" mass="27762">MNRPRTLLLTLLAVLVVCLALLALRDSTNSKTTLTLYCAAGLQAPINAIVEEYEQQTGTSIQVIYNGSGALLSQLQLGRGDLYLPANQSYINQAGNYLTGSATSVVAQQAVIVVHQSNQSIHSLSDLSKPNIKISFAEDSAAIGRYTKNLLQRHQLWDTIQPNIIVYKPTVNGVIEDVALRSADATIAWKNTAQQFPNIKTIDTSILNSPPQFAAISILKSSNSKPLAQKFITFLTTHASSQTIFKKHHYEIVQ</sequence>
<protein>
    <submittedName>
        <fullName evidence="4">Molybdate ABC transporter substrate-binding protein</fullName>
    </submittedName>
</protein>
<evidence type="ECO:0000256" key="1">
    <source>
        <dbReference type="ARBA" id="ARBA00009175"/>
    </source>
</evidence>
<dbReference type="PANTHER" id="PTHR30632">
    <property type="entry name" value="MOLYBDATE-BINDING PERIPLASMIC PROTEIN"/>
    <property type="match status" value="1"/>
</dbReference>
<dbReference type="Gene3D" id="3.40.190.10">
    <property type="entry name" value="Periplasmic binding protein-like II"/>
    <property type="match status" value="2"/>
</dbReference>
<comment type="similarity">
    <text evidence="1">Belongs to the bacterial solute-binding protein ModA family.</text>
</comment>
<dbReference type="Pfam" id="PF13531">
    <property type="entry name" value="SBP_bac_11"/>
    <property type="match status" value="1"/>
</dbReference>
<keyword evidence="2" id="KW-0479">Metal-binding</keyword>
<dbReference type="InterPro" id="IPR050682">
    <property type="entry name" value="ModA/WtpA"/>
</dbReference>
<reference evidence="5" key="1">
    <citation type="journal article" date="2019" name="Int. J. Syst. Evol. Microbiol.">
        <title>The Global Catalogue of Microorganisms (GCM) 10K type strain sequencing project: providing services to taxonomists for standard genome sequencing and annotation.</title>
        <authorList>
            <consortium name="The Broad Institute Genomics Platform"/>
            <consortium name="The Broad Institute Genome Sequencing Center for Infectious Disease"/>
            <person name="Wu L."/>
            <person name="Ma J."/>
        </authorList>
    </citation>
    <scope>NUCLEOTIDE SEQUENCE [LARGE SCALE GENOMIC DNA]</scope>
    <source>
        <strain evidence="5">JCM 16545</strain>
    </source>
</reference>
<evidence type="ECO:0000256" key="3">
    <source>
        <dbReference type="ARBA" id="ARBA00022729"/>
    </source>
</evidence>
<evidence type="ECO:0000256" key="2">
    <source>
        <dbReference type="ARBA" id="ARBA00022723"/>
    </source>
</evidence>
<accession>A0ABW5DXY0</accession>
<organism evidence="4 5">
    <name type="scientific">Rubritalea spongiae</name>
    <dbReference type="NCBI Taxonomy" id="430797"/>
    <lineage>
        <taxon>Bacteria</taxon>
        <taxon>Pseudomonadati</taxon>
        <taxon>Verrucomicrobiota</taxon>
        <taxon>Verrucomicrobiia</taxon>
        <taxon>Verrucomicrobiales</taxon>
        <taxon>Rubritaleaceae</taxon>
        <taxon>Rubritalea</taxon>
    </lineage>
</organism>
<dbReference type="Proteomes" id="UP001597297">
    <property type="component" value="Unassembled WGS sequence"/>
</dbReference>
<dbReference type="RefSeq" id="WP_377092493.1">
    <property type="nucleotide sequence ID" value="NZ_JBHSJM010000001.1"/>
</dbReference>
<keyword evidence="3" id="KW-0732">Signal</keyword>
<proteinExistence type="inferred from homology"/>
<dbReference type="NCBIfam" id="TIGR01256">
    <property type="entry name" value="modA"/>
    <property type="match status" value="1"/>
</dbReference>
<dbReference type="SUPFAM" id="SSF53850">
    <property type="entry name" value="Periplasmic binding protein-like II"/>
    <property type="match status" value="1"/>
</dbReference>